<feature type="compositionally biased region" description="Gly residues" evidence="1">
    <location>
        <begin position="1"/>
        <end position="10"/>
    </location>
</feature>
<organism evidence="3 4">
    <name type="scientific">Streptomyces phage Peebs</name>
    <dbReference type="NCBI Taxonomy" id="2023994"/>
    <lineage>
        <taxon>Viruses</taxon>
        <taxon>Duplodnaviria</taxon>
        <taxon>Heunggongvirae</taxon>
        <taxon>Uroviricota</taxon>
        <taxon>Caudoviricetes</taxon>
        <taxon>Stanwilliamsviridae</taxon>
        <taxon>Boydwoodruffvirinae</taxon>
        <taxon>Samistivirus</taxon>
        <taxon>Samistivirus peebs</taxon>
    </lineage>
</organism>
<dbReference type="EMBL" id="MF347638">
    <property type="protein sequence ID" value="ASR77908.1"/>
    <property type="molecule type" value="Genomic_DNA"/>
</dbReference>
<gene>
    <name evidence="2" type="ORF">SEA_PEEBS_2</name>
    <name evidence="3" type="ORF">SEA_PEEBS_249</name>
</gene>
<dbReference type="EMBL" id="MF347638">
    <property type="protein sequence ID" value="ASR77709.1"/>
    <property type="molecule type" value="Genomic_DNA"/>
</dbReference>
<proteinExistence type="predicted"/>
<dbReference type="Pfam" id="PF06067">
    <property type="entry name" value="DUF932"/>
    <property type="match status" value="1"/>
</dbReference>
<dbReference type="InterPro" id="IPR026325">
    <property type="entry name" value="DUF932"/>
</dbReference>
<protein>
    <submittedName>
        <fullName evidence="3">Uncharacterized protein</fullName>
    </submittedName>
</protein>
<accession>A0A222Z046</accession>
<feature type="region of interest" description="Disordered" evidence="1">
    <location>
        <begin position="1"/>
        <end position="52"/>
    </location>
</feature>
<sequence length="386" mass="42374">MSGSGNGQIGHCGHEPGSMGRHHPLPTARLETSRGRETGPNTNLPRRHNMHGLEIGSKGQVAFATRSEPAWHQLGTVFEGELTTSEMLSLAHLSDWNVRLESVKDVMGLVSDTYDFVTEPHMVVRTNPFTGRNDVLATVGERYKVVQNEELFGFGDGILAGGGTWETAGSIRDGRVVFGSLSIGREIKVGDDDVTNLYLLVNTSHDGSVAVQASITPVRVVCQNTLNFALRNGVKQQFKMRHTQTIEGRMAAAREALNITFAYADEFEREMNSLFEVACTKDKFDTLIQELYPRPEKDVKGSMVKWESKRDILMGIFTDTGDGPKTTQSLAGTMAGALNALTERIDWYRMPRGGNVDNLFISASGFDPVVNAEKNRIRKAVLSLAA</sequence>
<dbReference type="NCBIfam" id="TIGR03299">
    <property type="entry name" value="LGT_TIGR03299"/>
    <property type="match status" value="1"/>
</dbReference>
<dbReference type="Proteomes" id="UP000224072">
    <property type="component" value="Segment"/>
</dbReference>
<name>A0A222Z046_9CAUD</name>
<reference evidence="3 4" key="1">
    <citation type="submission" date="2017-06" db="EMBL/GenBank/DDBJ databases">
        <authorList>
            <person name="Gicewicz E.A."/>
            <person name="Hiryak K.M."/>
            <person name="Horoschock A.N."/>
            <person name="Kneeream E.R."/>
            <person name="Luchetta J."/>
            <person name="Mikolon A.R."/>
            <person name="Smith S.N."/>
            <person name="Svintozelskiy S."/>
            <person name="Yucha M.L."/>
            <person name="Manna D.P."/>
            <person name="Pidcock K.A."/>
            <person name="Laing C.E."/>
            <person name="Aguayo I.A."/>
            <person name="Delwel I.O."/>
            <person name="Garcia C."/>
            <person name="Martinez A."/>
            <person name="Hughes L.E."/>
            <person name="Garlena R.A."/>
            <person name="Russell D.A."/>
            <person name="Pope W.H."/>
            <person name="Jacobs-Sera D."/>
            <person name="Hendrix R.W."/>
            <person name="Hatfull G.F."/>
        </authorList>
    </citation>
    <scope>NUCLEOTIDE SEQUENCE [LARGE SCALE GENOMIC DNA]</scope>
</reference>
<evidence type="ECO:0000313" key="2">
    <source>
        <dbReference type="EMBL" id="ASR77709.1"/>
    </source>
</evidence>
<evidence type="ECO:0000256" key="1">
    <source>
        <dbReference type="SAM" id="MobiDB-lite"/>
    </source>
</evidence>
<evidence type="ECO:0000313" key="4">
    <source>
        <dbReference type="Proteomes" id="UP000224072"/>
    </source>
</evidence>
<dbReference type="InterPro" id="IPR017686">
    <property type="entry name" value="Phg/plasmid-like_prot"/>
</dbReference>
<evidence type="ECO:0000313" key="3">
    <source>
        <dbReference type="EMBL" id="ASR77908.1"/>
    </source>
</evidence>
<keyword evidence="4" id="KW-1185">Reference proteome</keyword>